<protein>
    <recommendedName>
        <fullName evidence="5">Short-chain dehydrogenase/reductase SDR</fullName>
    </recommendedName>
</protein>
<dbReference type="InterPro" id="IPR036291">
    <property type="entry name" value="NAD(P)-bd_dom_sf"/>
</dbReference>
<dbReference type="Gene3D" id="3.40.50.720">
    <property type="entry name" value="NAD(P)-binding Rossmann-like Domain"/>
    <property type="match status" value="1"/>
</dbReference>
<dbReference type="PRINTS" id="PR00081">
    <property type="entry name" value="GDHRDH"/>
</dbReference>
<dbReference type="PANTHER" id="PTHR42760">
    <property type="entry name" value="SHORT-CHAIN DEHYDROGENASES/REDUCTASES FAMILY MEMBER"/>
    <property type="match status" value="1"/>
</dbReference>
<dbReference type="PANTHER" id="PTHR42760:SF115">
    <property type="entry name" value="3-OXOACYL-[ACYL-CARRIER-PROTEIN] REDUCTASE FABG"/>
    <property type="match status" value="1"/>
</dbReference>
<sequence length="276" mass="28987">VNPLHDGVPTPSTDDAPSPPPEAALDLFRLDDRVVVITGASSGLGERFARVLAGVGARLVLAARRTERIAALADELPDALAVTVDITDDDGPQALIDATLAHYGRIDVLVNNAGVSRVVPAVDDDLDGFLHELAVDLVAPYELARRAARWWIAEGHPGVVINLGSILGAGAGGKLRVPGYTAAKGGLHNLTRELAVEWARRGIRVNALAPAWFETEMNSDDMFHTDSGRAYVSAGTPMGRGGRAHELDGALLLLASDAGSYLTGHVLYVDGGWTAV</sequence>
<evidence type="ECO:0008006" key="5">
    <source>
        <dbReference type="Google" id="ProtNLM"/>
    </source>
</evidence>
<keyword evidence="2" id="KW-0560">Oxidoreductase</keyword>
<proteinExistence type="inferred from homology"/>
<evidence type="ECO:0000313" key="4">
    <source>
        <dbReference type="EMBL" id="SUZ57517.1"/>
    </source>
</evidence>
<dbReference type="EMBL" id="UINC01000562">
    <property type="protein sequence ID" value="SUZ57517.1"/>
    <property type="molecule type" value="Genomic_DNA"/>
</dbReference>
<dbReference type="SUPFAM" id="SSF51735">
    <property type="entry name" value="NAD(P)-binding Rossmann-fold domains"/>
    <property type="match status" value="1"/>
</dbReference>
<gene>
    <name evidence="4" type="ORF">METZ01_LOCUS10371</name>
</gene>
<feature type="region of interest" description="Disordered" evidence="3">
    <location>
        <begin position="1"/>
        <end position="20"/>
    </location>
</feature>
<feature type="non-terminal residue" evidence="4">
    <location>
        <position position="1"/>
    </location>
</feature>
<dbReference type="FunFam" id="3.40.50.720:FF:000084">
    <property type="entry name" value="Short-chain dehydrogenase reductase"/>
    <property type="match status" value="1"/>
</dbReference>
<organism evidence="4">
    <name type="scientific">marine metagenome</name>
    <dbReference type="NCBI Taxonomy" id="408172"/>
    <lineage>
        <taxon>unclassified sequences</taxon>
        <taxon>metagenomes</taxon>
        <taxon>ecological metagenomes</taxon>
    </lineage>
</organism>
<dbReference type="InterPro" id="IPR020904">
    <property type="entry name" value="Sc_DH/Rdtase_CS"/>
</dbReference>
<evidence type="ECO:0000256" key="2">
    <source>
        <dbReference type="ARBA" id="ARBA00023002"/>
    </source>
</evidence>
<dbReference type="PROSITE" id="PS00061">
    <property type="entry name" value="ADH_SHORT"/>
    <property type="match status" value="1"/>
</dbReference>
<dbReference type="GO" id="GO:0016616">
    <property type="term" value="F:oxidoreductase activity, acting on the CH-OH group of donors, NAD or NADP as acceptor"/>
    <property type="evidence" value="ECO:0007669"/>
    <property type="project" value="TreeGrafter"/>
</dbReference>
<dbReference type="PRINTS" id="PR00080">
    <property type="entry name" value="SDRFAMILY"/>
</dbReference>
<accession>A0A381NSM3</accession>
<dbReference type="Pfam" id="PF13561">
    <property type="entry name" value="adh_short_C2"/>
    <property type="match status" value="1"/>
</dbReference>
<reference evidence="4" key="1">
    <citation type="submission" date="2018-05" db="EMBL/GenBank/DDBJ databases">
        <authorList>
            <person name="Lanie J.A."/>
            <person name="Ng W.-L."/>
            <person name="Kazmierczak K.M."/>
            <person name="Andrzejewski T.M."/>
            <person name="Davidsen T.M."/>
            <person name="Wayne K.J."/>
            <person name="Tettelin H."/>
            <person name="Glass J.I."/>
            <person name="Rusch D."/>
            <person name="Podicherti R."/>
            <person name="Tsui H.-C.T."/>
            <person name="Winkler M.E."/>
        </authorList>
    </citation>
    <scope>NUCLEOTIDE SEQUENCE</scope>
</reference>
<evidence type="ECO:0000256" key="1">
    <source>
        <dbReference type="ARBA" id="ARBA00006484"/>
    </source>
</evidence>
<dbReference type="AlphaFoldDB" id="A0A381NSM3"/>
<comment type="similarity">
    <text evidence="1">Belongs to the short-chain dehydrogenases/reductases (SDR) family.</text>
</comment>
<name>A0A381NSM3_9ZZZZ</name>
<evidence type="ECO:0000256" key="3">
    <source>
        <dbReference type="SAM" id="MobiDB-lite"/>
    </source>
</evidence>
<dbReference type="InterPro" id="IPR002347">
    <property type="entry name" value="SDR_fam"/>
</dbReference>